<organism evidence="2 3">
    <name type="scientific">Dendrobium chrysotoxum</name>
    <name type="common">Orchid</name>
    <dbReference type="NCBI Taxonomy" id="161865"/>
    <lineage>
        <taxon>Eukaryota</taxon>
        <taxon>Viridiplantae</taxon>
        <taxon>Streptophyta</taxon>
        <taxon>Embryophyta</taxon>
        <taxon>Tracheophyta</taxon>
        <taxon>Spermatophyta</taxon>
        <taxon>Magnoliopsida</taxon>
        <taxon>Liliopsida</taxon>
        <taxon>Asparagales</taxon>
        <taxon>Orchidaceae</taxon>
        <taxon>Epidendroideae</taxon>
        <taxon>Malaxideae</taxon>
        <taxon>Dendrobiinae</taxon>
        <taxon>Dendrobium</taxon>
    </lineage>
</organism>
<dbReference type="Proteomes" id="UP000775213">
    <property type="component" value="Unassembled WGS sequence"/>
</dbReference>
<protein>
    <submittedName>
        <fullName evidence="2">Uncharacterized protein</fullName>
    </submittedName>
</protein>
<accession>A0AAV7HD51</accession>
<evidence type="ECO:0000256" key="1">
    <source>
        <dbReference type="SAM" id="MobiDB-lite"/>
    </source>
</evidence>
<sequence length="321" mass="36515">MIKVHTPPSFTALLDLGIDCDYLCIYFMYMSRGKTVKVRYLVVERGGEALGSATDEAFNRGEQYRGLFQRDLRVSDCRVQQDFGNSPKIFDGVEDRIDPIAQNHLNLRAAHRFACSEGYQSISKGNQSFSSLCNMRSLEDLAKPVRPYKKKLKASKSYGGGLDCHKALSFTRGSLIKKPFRGFFFLIGPKEAKFLKQQQATHSSTEILWKPLKSSSFVREAGEDVVRRLIIQRMIKSYGEDHLHERIALEEANIKGEAKHLSYIIIRDITSIRDLIDDTTRLTMTPTSKALDLGIPENYHGSGNHQNRDDHKLHSYPYFNG</sequence>
<reference evidence="2 3" key="1">
    <citation type="journal article" date="2021" name="Hortic Res">
        <title>Chromosome-scale assembly of the Dendrobium chrysotoxum genome enhances the understanding of orchid evolution.</title>
        <authorList>
            <person name="Zhang Y."/>
            <person name="Zhang G.Q."/>
            <person name="Zhang D."/>
            <person name="Liu X.D."/>
            <person name="Xu X.Y."/>
            <person name="Sun W.H."/>
            <person name="Yu X."/>
            <person name="Zhu X."/>
            <person name="Wang Z.W."/>
            <person name="Zhao X."/>
            <person name="Zhong W.Y."/>
            <person name="Chen H."/>
            <person name="Yin W.L."/>
            <person name="Huang T."/>
            <person name="Niu S.C."/>
            <person name="Liu Z.J."/>
        </authorList>
    </citation>
    <scope>NUCLEOTIDE SEQUENCE [LARGE SCALE GENOMIC DNA]</scope>
    <source>
        <strain evidence="2">Lindl</strain>
    </source>
</reference>
<name>A0AAV7HD51_DENCH</name>
<evidence type="ECO:0000313" key="3">
    <source>
        <dbReference type="Proteomes" id="UP000775213"/>
    </source>
</evidence>
<feature type="region of interest" description="Disordered" evidence="1">
    <location>
        <begin position="294"/>
        <end position="314"/>
    </location>
</feature>
<comment type="caution">
    <text evidence="2">The sequence shown here is derived from an EMBL/GenBank/DDBJ whole genome shotgun (WGS) entry which is preliminary data.</text>
</comment>
<proteinExistence type="predicted"/>
<gene>
    <name evidence="2" type="ORF">IEQ34_006102</name>
</gene>
<keyword evidence="3" id="KW-1185">Reference proteome</keyword>
<dbReference type="EMBL" id="JAGFBR010000006">
    <property type="protein sequence ID" value="KAH0465999.1"/>
    <property type="molecule type" value="Genomic_DNA"/>
</dbReference>
<dbReference type="AlphaFoldDB" id="A0AAV7HD51"/>
<evidence type="ECO:0000313" key="2">
    <source>
        <dbReference type="EMBL" id="KAH0465999.1"/>
    </source>
</evidence>